<organism evidence="1">
    <name type="scientific">viral metagenome</name>
    <dbReference type="NCBI Taxonomy" id="1070528"/>
    <lineage>
        <taxon>unclassified sequences</taxon>
        <taxon>metagenomes</taxon>
        <taxon>organismal metagenomes</taxon>
    </lineage>
</organism>
<dbReference type="EMBL" id="MN740275">
    <property type="protein sequence ID" value="QHT97374.1"/>
    <property type="molecule type" value="Genomic_DNA"/>
</dbReference>
<protein>
    <submittedName>
        <fullName evidence="1">Uncharacterized protein</fullName>
    </submittedName>
</protein>
<proteinExistence type="predicted"/>
<accession>A0A6C0IVN9</accession>
<evidence type="ECO:0000313" key="1">
    <source>
        <dbReference type="EMBL" id="QHT97374.1"/>
    </source>
</evidence>
<sequence>MYIFNIYKYILNFTIKNKYILIFINAIFTG</sequence>
<reference evidence="1" key="1">
    <citation type="journal article" date="2020" name="Nature">
        <title>Giant virus diversity and host interactions through global metagenomics.</title>
        <authorList>
            <person name="Schulz F."/>
            <person name="Roux S."/>
            <person name="Paez-Espino D."/>
            <person name="Jungbluth S."/>
            <person name="Walsh D.A."/>
            <person name="Denef V.J."/>
            <person name="McMahon K.D."/>
            <person name="Konstantinidis K.T."/>
            <person name="Eloe-Fadrosh E.A."/>
            <person name="Kyrpides N.C."/>
            <person name="Woyke T."/>
        </authorList>
    </citation>
    <scope>NUCLEOTIDE SEQUENCE</scope>
    <source>
        <strain evidence="1">GVMAG-M-3300025138-11</strain>
    </source>
</reference>
<name>A0A6C0IVN9_9ZZZZ</name>
<dbReference type="AlphaFoldDB" id="A0A6C0IVN9"/>